<dbReference type="GO" id="GO:0033591">
    <property type="term" value="P:response to L-ascorbic acid"/>
    <property type="evidence" value="ECO:0007669"/>
    <property type="project" value="UniProtKB-ARBA"/>
</dbReference>
<dbReference type="SUPFAM" id="SSF51182">
    <property type="entry name" value="RmlC-like cupins"/>
    <property type="match status" value="1"/>
</dbReference>
<dbReference type="PRINTS" id="PR00714">
    <property type="entry name" value="MAN6PISMRASE"/>
</dbReference>
<dbReference type="UniPathway" id="UPA00126">
    <property type="reaction ID" value="UER00423"/>
</dbReference>
<dbReference type="FunFam" id="1.10.441.10:FF:000001">
    <property type="entry name" value="Mannose-6-phosphate isomerase"/>
    <property type="match status" value="1"/>
</dbReference>
<dbReference type="Pfam" id="PF20511">
    <property type="entry name" value="PMI_typeI_cat"/>
    <property type="match status" value="1"/>
</dbReference>
<dbReference type="STRING" id="180498.A0A067KMB9"/>
<dbReference type="NCBIfam" id="TIGR00218">
    <property type="entry name" value="manA"/>
    <property type="match status" value="1"/>
</dbReference>
<feature type="active site" evidence="8">
    <location>
        <position position="311"/>
    </location>
</feature>
<dbReference type="GO" id="GO:0004476">
    <property type="term" value="F:mannose-6-phosphate isomerase activity"/>
    <property type="evidence" value="ECO:0007669"/>
    <property type="project" value="UniProtKB-EC"/>
</dbReference>
<dbReference type="GO" id="GO:0005829">
    <property type="term" value="C:cytosol"/>
    <property type="evidence" value="ECO:0007669"/>
    <property type="project" value="TreeGrafter"/>
</dbReference>
<dbReference type="Pfam" id="PF20512">
    <property type="entry name" value="PMI_typeI_hel"/>
    <property type="match status" value="1"/>
</dbReference>
<dbReference type="InterPro" id="IPR046457">
    <property type="entry name" value="PMI_typeI_cat"/>
</dbReference>
<dbReference type="Proteomes" id="UP000027138">
    <property type="component" value="Unassembled WGS sequence"/>
</dbReference>
<evidence type="ECO:0000256" key="7">
    <source>
        <dbReference type="ARBA" id="ARBA00023235"/>
    </source>
</evidence>
<dbReference type="InterPro" id="IPR011051">
    <property type="entry name" value="RmlC_Cupin_sf"/>
</dbReference>
<dbReference type="PANTHER" id="PTHR10309:SF0">
    <property type="entry name" value="MANNOSE-6-PHOSPHATE ISOMERASE"/>
    <property type="match status" value="1"/>
</dbReference>
<evidence type="ECO:0000313" key="13">
    <source>
        <dbReference type="Proteomes" id="UP000027138"/>
    </source>
</evidence>
<dbReference type="CDD" id="cd07011">
    <property type="entry name" value="cupin_PMI_type_I_N"/>
    <property type="match status" value="1"/>
</dbReference>
<feature type="domain" description="Phosphomannose isomerase type I helical insertion" evidence="11">
    <location>
        <begin position="198"/>
        <end position="272"/>
    </location>
</feature>
<dbReference type="EC" id="5.3.1.8" evidence="4"/>
<dbReference type="InterPro" id="IPR046458">
    <property type="entry name" value="PMI_typeI_hel"/>
</dbReference>
<keyword evidence="6 9" id="KW-0862">Zinc</keyword>
<dbReference type="AlphaFoldDB" id="A0A067KMB9"/>
<keyword evidence="13" id="KW-1185">Reference proteome</keyword>
<evidence type="ECO:0000256" key="1">
    <source>
        <dbReference type="ARBA" id="ARBA00000757"/>
    </source>
</evidence>
<dbReference type="GO" id="GO:0046686">
    <property type="term" value="P:response to cadmium ion"/>
    <property type="evidence" value="ECO:0007669"/>
    <property type="project" value="UniProtKB-ARBA"/>
</dbReference>
<evidence type="ECO:0000313" key="12">
    <source>
        <dbReference type="EMBL" id="KDP32959.1"/>
    </source>
</evidence>
<dbReference type="EMBL" id="KK914568">
    <property type="protein sequence ID" value="KDP32959.1"/>
    <property type="molecule type" value="Genomic_DNA"/>
</dbReference>
<dbReference type="GO" id="GO:0008270">
    <property type="term" value="F:zinc ion binding"/>
    <property type="evidence" value="ECO:0007669"/>
    <property type="project" value="InterPro"/>
</dbReference>
<dbReference type="GO" id="GO:0005975">
    <property type="term" value="P:carbohydrate metabolic process"/>
    <property type="evidence" value="ECO:0007669"/>
    <property type="project" value="InterPro"/>
</dbReference>
<comment type="similarity">
    <text evidence="3">Belongs to the mannose-6-phosphate isomerase type 1 family.</text>
</comment>
<comment type="pathway">
    <text evidence="2">Nucleotide-sugar biosynthesis; GDP-alpha-D-mannose biosynthesis; alpha-D-mannose 1-phosphate from D-fructose 6-phosphate: step 1/2.</text>
</comment>
<dbReference type="PROSITE" id="PS00966">
    <property type="entry name" value="PMI_I_2"/>
    <property type="match status" value="1"/>
</dbReference>
<dbReference type="PIRSF" id="PIRSF001480">
    <property type="entry name" value="Mannose-6-phosphate_isomerase"/>
    <property type="match status" value="1"/>
</dbReference>
<dbReference type="GO" id="GO:0009416">
    <property type="term" value="P:response to light stimulus"/>
    <property type="evidence" value="ECO:0007669"/>
    <property type="project" value="UniProtKB-ARBA"/>
</dbReference>
<evidence type="ECO:0000256" key="2">
    <source>
        <dbReference type="ARBA" id="ARBA00004666"/>
    </source>
</evidence>
<feature type="binding site" evidence="9">
    <location>
        <position position="154"/>
    </location>
    <ligand>
        <name>Zn(2+)</name>
        <dbReference type="ChEBI" id="CHEBI:29105"/>
    </ligand>
</feature>
<dbReference type="GO" id="GO:0010043">
    <property type="term" value="P:response to zinc ion"/>
    <property type="evidence" value="ECO:0007669"/>
    <property type="project" value="UniProtKB-ARBA"/>
</dbReference>
<comment type="catalytic activity">
    <reaction evidence="1">
        <text>D-mannose 6-phosphate = D-fructose 6-phosphate</text>
        <dbReference type="Rhea" id="RHEA:12356"/>
        <dbReference type="ChEBI" id="CHEBI:58735"/>
        <dbReference type="ChEBI" id="CHEBI:61527"/>
        <dbReference type="EC" id="5.3.1.8"/>
    </reaction>
</comment>
<protein>
    <recommendedName>
        <fullName evidence="4">mannose-6-phosphate isomerase</fullName>
        <ecNumber evidence="4">5.3.1.8</ecNumber>
    </recommendedName>
</protein>
<organism evidence="12 13">
    <name type="scientific">Jatropha curcas</name>
    <name type="common">Barbados nut</name>
    <dbReference type="NCBI Taxonomy" id="180498"/>
    <lineage>
        <taxon>Eukaryota</taxon>
        <taxon>Viridiplantae</taxon>
        <taxon>Streptophyta</taxon>
        <taxon>Embryophyta</taxon>
        <taxon>Tracheophyta</taxon>
        <taxon>Spermatophyta</taxon>
        <taxon>Magnoliopsida</taxon>
        <taxon>eudicotyledons</taxon>
        <taxon>Gunneridae</taxon>
        <taxon>Pentapetalae</taxon>
        <taxon>rosids</taxon>
        <taxon>fabids</taxon>
        <taxon>Malpighiales</taxon>
        <taxon>Euphorbiaceae</taxon>
        <taxon>Crotonoideae</taxon>
        <taxon>Jatropheae</taxon>
        <taxon>Jatropha</taxon>
    </lineage>
</organism>
<gene>
    <name evidence="12" type="ORF">JCGZ_12990</name>
</gene>
<sequence>MDAVTEFNRNHHGQRLQRLKCSVQNYDWGKIGLDSKVGRLYELNSGSQIDVGKPYAELWMGTHESGPSFVVENGVENGNPIGSHSISLKEWIFKNPNVLGDKVLDKWGCDLPFLFKVLSVAKALSIQAHPDKELAKMLHKLHPDVYKDDNHKPEMALAITEFQALCGFISLKELKVVLHNVPEIVELVGSADASRVLLLNEQDAKEEVKSILKSIFTQLMSASKDMTTKVITKLKTRLHMESQVRQLTDKEQLVLQLEKQYPADVGVISAFFFNYVKLNPGEALYLGANEPHAYLYGECIECMATSDNVVRAGLTPKHRDIQTLCSMLTYKQGYPEILKGFPLSPYITRYLPPFDEFEVDSCILPRGASTVFPAIPGPSIFLIAAGEGRMYTQLSKDVVTEGDVLFAPANTEVTITTTSELCLYRAGVNSRFFQIL</sequence>
<reference evidence="12 13" key="1">
    <citation type="journal article" date="2014" name="PLoS ONE">
        <title>Global Analysis of Gene Expression Profiles in Physic Nut (Jatropha curcas L.) Seedlings Exposed to Salt Stress.</title>
        <authorList>
            <person name="Zhang L."/>
            <person name="Zhang C."/>
            <person name="Wu P."/>
            <person name="Chen Y."/>
            <person name="Li M."/>
            <person name="Jiang H."/>
            <person name="Wu G."/>
        </authorList>
    </citation>
    <scope>NUCLEOTIDE SEQUENCE [LARGE SCALE GENOMIC DNA]</scope>
    <source>
        <strain evidence="13">cv. GZQX0401</strain>
        <tissue evidence="12">Young leaves</tissue>
    </source>
</reference>
<feature type="binding site" evidence="9">
    <location>
        <position position="129"/>
    </location>
    <ligand>
        <name>Zn(2+)</name>
        <dbReference type="ChEBI" id="CHEBI:29105"/>
    </ligand>
</feature>
<feature type="binding site" evidence="9">
    <location>
        <position position="292"/>
    </location>
    <ligand>
        <name>Zn(2+)</name>
        <dbReference type="ChEBI" id="CHEBI:29105"/>
    </ligand>
</feature>
<keyword evidence="5 9" id="KW-0479">Metal-binding</keyword>
<evidence type="ECO:0000256" key="5">
    <source>
        <dbReference type="ARBA" id="ARBA00022723"/>
    </source>
</evidence>
<dbReference type="InterPro" id="IPR016305">
    <property type="entry name" value="Mannose-6-P_Isomerase"/>
</dbReference>
<dbReference type="InterPro" id="IPR014710">
    <property type="entry name" value="RmlC-like_jellyroll"/>
</dbReference>
<keyword evidence="7" id="KW-0413">Isomerase</keyword>
<dbReference type="Gene3D" id="2.60.120.10">
    <property type="entry name" value="Jelly Rolls"/>
    <property type="match status" value="2"/>
</dbReference>
<dbReference type="InterPro" id="IPR001250">
    <property type="entry name" value="Man6P_Isoase-1"/>
</dbReference>
<dbReference type="PROSITE" id="PS00965">
    <property type="entry name" value="PMI_I_1"/>
    <property type="match status" value="1"/>
</dbReference>
<dbReference type="OrthoDB" id="6605218at2759"/>
<accession>A0A067KMB9</accession>
<dbReference type="FunFam" id="2.60.120.10:FF:000044">
    <property type="entry name" value="Mannose-6-phosphate isomerase"/>
    <property type="match status" value="1"/>
</dbReference>
<dbReference type="InterPro" id="IPR018050">
    <property type="entry name" value="Pmannose_isomerase-type1_CS"/>
</dbReference>
<evidence type="ECO:0000256" key="6">
    <source>
        <dbReference type="ARBA" id="ARBA00022833"/>
    </source>
</evidence>
<dbReference type="PANTHER" id="PTHR10309">
    <property type="entry name" value="MANNOSE-6-PHOSPHATE ISOMERASE"/>
    <property type="match status" value="1"/>
</dbReference>
<evidence type="ECO:0000256" key="8">
    <source>
        <dbReference type="PIRSR" id="PIRSR001480-1"/>
    </source>
</evidence>
<dbReference type="GO" id="GO:0009298">
    <property type="term" value="P:GDP-mannose biosynthetic process"/>
    <property type="evidence" value="ECO:0007669"/>
    <property type="project" value="UniProtKB-UniPathway"/>
</dbReference>
<evidence type="ECO:0000256" key="9">
    <source>
        <dbReference type="PIRSR" id="PIRSR001480-2"/>
    </source>
</evidence>
<evidence type="ECO:0000256" key="3">
    <source>
        <dbReference type="ARBA" id="ARBA00010772"/>
    </source>
</evidence>
<proteinExistence type="inferred from homology"/>
<feature type="domain" description="Phosphomannose isomerase type I catalytic" evidence="10">
    <location>
        <begin position="16"/>
        <end position="168"/>
    </location>
</feature>
<comment type="cofactor">
    <cofactor evidence="9">
        <name>Zn(2+)</name>
        <dbReference type="ChEBI" id="CHEBI:29105"/>
    </cofactor>
    <text evidence="9">Binds 1 zinc ion per subunit.</text>
</comment>
<name>A0A067KMB9_JATCU</name>
<evidence type="ECO:0000259" key="10">
    <source>
        <dbReference type="Pfam" id="PF20511"/>
    </source>
</evidence>
<evidence type="ECO:0000256" key="4">
    <source>
        <dbReference type="ARBA" id="ARBA00011956"/>
    </source>
</evidence>
<dbReference type="Gene3D" id="1.10.441.10">
    <property type="entry name" value="Phosphomannose Isomerase, domain 2"/>
    <property type="match status" value="1"/>
</dbReference>
<feature type="binding site" evidence="9">
    <location>
        <position position="127"/>
    </location>
    <ligand>
        <name>Zn(2+)</name>
        <dbReference type="ChEBI" id="CHEBI:29105"/>
    </ligand>
</feature>
<evidence type="ECO:0000259" key="11">
    <source>
        <dbReference type="Pfam" id="PF20512"/>
    </source>
</evidence>